<comment type="caution">
    <text evidence="2">The sequence shown here is derived from an EMBL/GenBank/DDBJ whole genome shotgun (WGS) entry which is preliminary data.</text>
</comment>
<evidence type="ECO:0000313" key="2">
    <source>
        <dbReference type="EMBL" id="KAK7436271.1"/>
    </source>
</evidence>
<feature type="region of interest" description="Disordered" evidence="1">
    <location>
        <begin position="41"/>
        <end position="69"/>
    </location>
</feature>
<dbReference type="EMBL" id="JBANRG010000096">
    <property type="protein sequence ID" value="KAK7436271.1"/>
    <property type="molecule type" value="Genomic_DNA"/>
</dbReference>
<evidence type="ECO:0000313" key="3">
    <source>
        <dbReference type="Proteomes" id="UP001498398"/>
    </source>
</evidence>
<gene>
    <name evidence="2" type="ORF">VKT23_019235</name>
</gene>
<name>A0ABR1ILY3_9AGAR</name>
<organism evidence="2 3">
    <name type="scientific">Marasmiellus scandens</name>
    <dbReference type="NCBI Taxonomy" id="2682957"/>
    <lineage>
        <taxon>Eukaryota</taxon>
        <taxon>Fungi</taxon>
        <taxon>Dikarya</taxon>
        <taxon>Basidiomycota</taxon>
        <taxon>Agaricomycotina</taxon>
        <taxon>Agaricomycetes</taxon>
        <taxon>Agaricomycetidae</taxon>
        <taxon>Agaricales</taxon>
        <taxon>Marasmiineae</taxon>
        <taxon>Omphalotaceae</taxon>
        <taxon>Marasmiellus</taxon>
    </lineage>
</organism>
<evidence type="ECO:0000256" key="1">
    <source>
        <dbReference type="SAM" id="MobiDB-lite"/>
    </source>
</evidence>
<accession>A0ABR1ILY3</accession>
<protein>
    <submittedName>
        <fullName evidence="2">Uncharacterized protein</fullName>
    </submittedName>
</protein>
<dbReference type="Proteomes" id="UP001498398">
    <property type="component" value="Unassembled WGS sequence"/>
</dbReference>
<sequence length="245" mass="26755">MSIQRLQGTGTGFFSTARVEHVSIMPGQTFILHGGDGITTHPSVQRTSMPSRLRSASPGPSASRHSAVMSTRQLSVTQGSSASVIPFYRAYAQVPTIQELEANLPHLQAHGRLWYVVTWGWRIGVFPSWELAQHFVSYVSGPVYCECSSLEESLYWWRLSAADSPGPSVVARCPAAPPCPLLEHCPPESASSDFLFPLSSGDWIFPAAYLPIPQQPPPGYDVREQHAESGEPETELEEEGPVHGT</sequence>
<feature type="compositionally biased region" description="Polar residues" evidence="1">
    <location>
        <begin position="41"/>
        <end position="50"/>
    </location>
</feature>
<dbReference type="InterPro" id="IPR009027">
    <property type="entry name" value="Ribosomal_bL9/RNase_H1_N"/>
</dbReference>
<feature type="compositionally biased region" description="Polar residues" evidence="1">
    <location>
        <begin position="58"/>
        <end position="69"/>
    </location>
</feature>
<reference evidence="2 3" key="1">
    <citation type="submission" date="2024-01" db="EMBL/GenBank/DDBJ databases">
        <title>A draft genome for the cacao thread blight pathogen Marasmiellus scandens.</title>
        <authorList>
            <person name="Baruah I.K."/>
            <person name="Leung J."/>
            <person name="Bukari Y."/>
            <person name="Amoako-Attah I."/>
            <person name="Meinhardt L.W."/>
            <person name="Bailey B.A."/>
            <person name="Cohen S.P."/>
        </authorList>
    </citation>
    <scope>NUCLEOTIDE SEQUENCE [LARGE SCALE GENOMIC DNA]</scope>
    <source>
        <strain evidence="2 3">GH-19</strain>
    </source>
</reference>
<dbReference type="SUPFAM" id="SSF55658">
    <property type="entry name" value="L9 N-domain-like"/>
    <property type="match status" value="1"/>
</dbReference>
<keyword evidence="3" id="KW-1185">Reference proteome</keyword>
<feature type="compositionally biased region" description="Acidic residues" evidence="1">
    <location>
        <begin position="230"/>
        <end position="239"/>
    </location>
</feature>
<feature type="region of interest" description="Disordered" evidence="1">
    <location>
        <begin position="215"/>
        <end position="245"/>
    </location>
</feature>
<proteinExistence type="predicted"/>